<dbReference type="RefSeq" id="XP_040657208.1">
    <property type="nucleotide sequence ID" value="XM_040802175.1"/>
</dbReference>
<accession>A0A151GL92</accession>
<evidence type="ECO:0000313" key="2">
    <source>
        <dbReference type="EMBL" id="KYK57856.1"/>
    </source>
</evidence>
<dbReference type="InParanoid" id="A0A151GL92"/>
<gene>
    <name evidence="2" type="ORF">DCS_04869</name>
</gene>
<proteinExistence type="predicted"/>
<comment type="caution">
    <text evidence="2">The sequence shown here is derived from an EMBL/GenBank/DDBJ whole genome shotgun (WGS) entry which is preliminary data.</text>
</comment>
<feature type="signal peptide" evidence="1">
    <location>
        <begin position="1"/>
        <end position="18"/>
    </location>
</feature>
<evidence type="ECO:0000256" key="1">
    <source>
        <dbReference type="SAM" id="SignalP"/>
    </source>
</evidence>
<feature type="chain" id="PRO_5007580677" evidence="1">
    <location>
        <begin position="19"/>
        <end position="208"/>
    </location>
</feature>
<evidence type="ECO:0000313" key="3">
    <source>
        <dbReference type="Proteomes" id="UP000076580"/>
    </source>
</evidence>
<dbReference type="OrthoDB" id="4925794at2759"/>
<keyword evidence="3" id="KW-1185">Reference proteome</keyword>
<sequence>MKLLSLLVGASLAGLGLAAPAMAPHQIIKTDDGTTLVRTNIIRVHVPPSLPDTSSSPRPNSVALAVSNFASNTLNLLRLPGTTRRRTPVFTNDVRAAMAVADANGDVVYGSYGRADDGAWGHLYRRPFHICSRRLSLRDAMPFIVLALFFSVFITCSLWTRSGLDEEADPLFDSDEAKKGRLARKLDHVEYLSERDPVDPTEEAKIFL</sequence>
<dbReference type="GeneID" id="63717512"/>
<dbReference type="EMBL" id="LAYC01000002">
    <property type="protein sequence ID" value="KYK57856.1"/>
    <property type="molecule type" value="Genomic_DNA"/>
</dbReference>
<dbReference type="Proteomes" id="UP000076580">
    <property type="component" value="Chromosome 02"/>
</dbReference>
<organism evidence="2 3">
    <name type="scientific">Drechmeria coniospora</name>
    <name type="common">Nematophagous fungus</name>
    <name type="synonym">Meria coniospora</name>
    <dbReference type="NCBI Taxonomy" id="98403"/>
    <lineage>
        <taxon>Eukaryota</taxon>
        <taxon>Fungi</taxon>
        <taxon>Dikarya</taxon>
        <taxon>Ascomycota</taxon>
        <taxon>Pezizomycotina</taxon>
        <taxon>Sordariomycetes</taxon>
        <taxon>Hypocreomycetidae</taxon>
        <taxon>Hypocreales</taxon>
        <taxon>Ophiocordycipitaceae</taxon>
        <taxon>Drechmeria</taxon>
    </lineage>
</organism>
<protein>
    <submittedName>
        <fullName evidence="2">Uncharacterized protein</fullName>
    </submittedName>
</protein>
<dbReference type="AlphaFoldDB" id="A0A151GL92"/>
<keyword evidence="1" id="KW-0732">Signal</keyword>
<name>A0A151GL92_DRECN</name>
<reference evidence="2 3" key="1">
    <citation type="journal article" date="2016" name="Sci. Rep.">
        <title>Insights into Adaptations to a Near-Obligate Nematode Endoparasitic Lifestyle from the Finished Genome of Drechmeria coniospora.</title>
        <authorList>
            <person name="Zhang L."/>
            <person name="Zhou Z."/>
            <person name="Guo Q."/>
            <person name="Fokkens L."/>
            <person name="Miskei M."/>
            <person name="Pocsi I."/>
            <person name="Zhang W."/>
            <person name="Chen M."/>
            <person name="Wang L."/>
            <person name="Sun Y."/>
            <person name="Donzelli B.G."/>
            <person name="Gibson D.M."/>
            <person name="Nelson D.R."/>
            <person name="Luo J.G."/>
            <person name="Rep M."/>
            <person name="Liu H."/>
            <person name="Yang S."/>
            <person name="Wang J."/>
            <person name="Krasnoff S.B."/>
            <person name="Xu Y."/>
            <person name="Molnar I."/>
            <person name="Lin M."/>
        </authorList>
    </citation>
    <scope>NUCLEOTIDE SEQUENCE [LARGE SCALE GENOMIC DNA]</scope>
    <source>
        <strain evidence="2 3">ARSEF 6962</strain>
    </source>
</reference>